<dbReference type="Proteomes" id="UP000789525">
    <property type="component" value="Unassembled WGS sequence"/>
</dbReference>
<keyword evidence="2" id="KW-1185">Reference proteome</keyword>
<reference evidence="1" key="1">
    <citation type="submission" date="2021-06" db="EMBL/GenBank/DDBJ databases">
        <authorList>
            <person name="Kallberg Y."/>
            <person name="Tangrot J."/>
            <person name="Rosling A."/>
        </authorList>
    </citation>
    <scope>NUCLEOTIDE SEQUENCE</scope>
    <source>
        <strain evidence="1">CL356</strain>
    </source>
</reference>
<evidence type="ECO:0000313" key="1">
    <source>
        <dbReference type="EMBL" id="CAG8713920.1"/>
    </source>
</evidence>
<feature type="non-terminal residue" evidence="1">
    <location>
        <position position="1"/>
    </location>
</feature>
<sequence>EILELCHARCGSLPDFYPSQKYYLASSTMPSYRSSILVRRRRGRCPGRFTSVRIAVCSSGNLAPGQHTDTSNGQTPTPTATQFTTSLSTSYSTRTELTTEWVTVTSDFFLRARQDPNNPTPGDSSVSSSSSSSTDGGFGVNDITSIIRTLTFTDAFVVTNTIPQVTLYAPCTTSISSVSSPTNTQSISNDPDRANNSNSTAEGPTSFDEDGKMTTVSEGVTIVVSEYVTTINGVATITATPIQTLLNTSDGTLSHSQRTGVIAGAAVGGMLVLIALLGAEEKQRRLPRRLLEDEADDFDLPAPMTQWDGTSLTTSSSASAPRLLRARGSQTGSLFHENVWPPPTEVMQDPLVTSHDLGSSISLAMGLPVEMSSPQQMHPGVAFTSAEPIGAVGRQQRSSGYESVRSMDSFDYGRAHSRAESAEPLLENTARNISPPPLMLHTSPPASEA</sequence>
<evidence type="ECO:0000313" key="2">
    <source>
        <dbReference type="Proteomes" id="UP000789525"/>
    </source>
</evidence>
<accession>A0ACA9PN82</accession>
<feature type="non-terminal residue" evidence="1">
    <location>
        <position position="449"/>
    </location>
</feature>
<name>A0ACA9PN82_9GLOM</name>
<gene>
    <name evidence="1" type="ORF">ACOLOM_LOCUS10812</name>
</gene>
<proteinExistence type="predicted"/>
<comment type="caution">
    <text evidence="1">The sequence shown here is derived from an EMBL/GenBank/DDBJ whole genome shotgun (WGS) entry which is preliminary data.</text>
</comment>
<dbReference type="EMBL" id="CAJVPT010036250">
    <property type="protein sequence ID" value="CAG8713920.1"/>
    <property type="molecule type" value="Genomic_DNA"/>
</dbReference>
<organism evidence="1 2">
    <name type="scientific">Acaulospora colombiana</name>
    <dbReference type="NCBI Taxonomy" id="27376"/>
    <lineage>
        <taxon>Eukaryota</taxon>
        <taxon>Fungi</taxon>
        <taxon>Fungi incertae sedis</taxon>
        <taxon>Mucoromycota</taxon>
        <taxon>Glomeromycotina</taxon>
        <taxon>Glomeromycetes</taxon>
        <taxon>Diversisporales</taxon>
        <taxon>Acaulosporaceae</taxon>
        <taxon>Acaulospora</taxon>
    </lineage>
</organism>
<protein>
    <submittedName>
        <fullName evidence="1">4341_t:CDS:1</fullName>
    </submittedName>
</protein>